<evidence type="ECO:0000313" key="4">
    <source>
        <dbReference type="EMBL" id="ODV94401.1"/>
    </source>
</evidence>
<dbReference type="PANTHER" id="PTHR44472:SF1">
    <property type="entry name" value="DDB1 AND CUL4 ASSOCIATED FACTOR 4"/>
    <property type="match status" value="1"/>
</dbReference>
<organism evidence="4 5">
    <name type="scientific">Pachysolen tannophilus NRRL Y-2460</name>
    <dbReference type="NCBI Taxonomy" id="669874"/>
    <lineage>
        <taxon>Eukaryota</taxon>
        <taxon>Fungi</taxon>
        <taxon>Dikarya</taxon>
        <taxon>Ascomycota</taxon>
        <taxon>Saccharomycotina</taxon>
        <taxon>Pichiomycetes</taxon>
        <taxon>Pachysolenaceae</taxon>
        <taxon>Pachysolen</taxon>
    </lineage>
</organism>
<dbReference type="EMBL" id="KV454016">
    <property type="protein sequence ID" value="ODV94401.1"/>
    <property type="molecule type" value="Genomic_DNA"/>
</dbReference>
<dbReference type="GO" id="GO:0080008">
    <property type="term" value="C:Cul4-RING E3 ubiquitin ligase complex"/>
    <property type="evidence" value="ECO:0007669"/>
    <property type="project" value="TreeGrafter"/>
</dbReference>
<dbReference type="AlphaFoldDB" id="A0A1E4TRL4"/>
<name>A0A1E4TRL4_PACTA</name>
<keyword evidence="3" id="KW-0175">Coiled coil</keyword>
<feature type="coiled-coil region" evidence="3">
    <location>
        <begin position="60"/>
        <end position="87"/>
    </location>
</feature>
<keyword evidence="1" id="KW-0853">WD repeat</keyword>
<reference evidence="5" key="1">
    <citation type="submission" date="2016-05" db="EMBL/GenBank/DDBJ databases">
        <title>Comparative genomics of biotechnologically important yeasts.</title>
        <authorList>
            <consortium name="DOE Joint Genome Institute"/>
            <person name="Riley R."/>
            <person name="Haridas S."/>
            <person name="Wolfe K.H."/>
            <person name="Lopes M.R."/>
            <person name="Hittinger C.T."/>
            <person name="Goker M."/>
            <person name="Salamov A."/>
            <person name="Wisecaver J."/>
            <person name="Long T.M."/>
            <person name="Aerts A.L."/>
            <person name="Barry K."/>
            <person name="Choi C."/>
            <person name="Clum A."/>
            <person name="Coughlan A.Y."/>
            <person name="Deshpande S."/>
            <person name="Douglass A.P."/>
            <person name="Hanson S.J."/>
            <person name="Klenk H.-P."/>
            <person name="Labutti K."/>
            <person name="Lapidus A."/>
            <person name="Lindquist E."/>
            <person name="Lipzen A."/>
            <person name="Meier-Kolthoff J.P."/>
            <person name="Ohm R.A."/>
            <person name="Otillar R.P."/>
            <person name="Pangilinan J."/>
            <person name="Peng Y."/>
            <person name="Rokas A."/>
            <person name="Rosa C.A."/>
            <person name="Scheuner C."/>
            <person name="Sibirny A.A."/>
            <person name="Slot J.C."/>
            <person name="Stielow J.B."/>
            <person name="Sun H."/>
            <person name="Kurtzman C.P."/>
            <person name="Blackwell M."/>
            <person name="Grigoriev I.V."/>
            <person name="Jeffries T.W."/>
        </authorList>
    </citation>
    <scope>NUCLEOTIDE SEQUENCE [LARGE SCALE GENOMIC DNA]</scope>
    <source>
        <strain evidence="5">NRRL Y-2460</strain>
    </source>
</reference>
<dbReference type="PANTHER" id="PTHR44472">
    <property type="entry name" value="DDB1- AND CUL4-ASSOCIATED FACTOR 4-RELATED"/>
    <property type="match status" value="1"/>
</dbReference>
<evidence type="ECO:0008006" key="6">
    <source>
        <dbReference type="Google" id="ProtNLM"/>
    </source>
</evidence>
<accession>A0A1E4TRL4</accession>
<evidence type="ECO:0000256" key="3">
    <source>
        <dbReference type="SAM" id="Coils"/>
    </source>
</evidence>
<dbReference type="InterPro" id="IPR015943">
    <property type="entry name" value="WD40/YVTN_repeat-like_dom_sf"/>
</dbReference>
<proteinExistence type="predicted"/>
<dbReference type="SUPFAM" id="SSF101908">
    <property type="entry name" value="Putative isomerase YbhE"/>
    <property type="match status" value="1"/>
</dbReference>
<dbReference type="Proteomes" id="UP000094236">
    <property type="component" value="Unassembled WGS sequence"/>
</dbReference>
<keyword evidence="2" id="KW-0677">Repeat</keyword>
<sequence length="501" mass="58158">MDKRPVIPGYYFDHDRNRYFKIATSGVSSSSAISQSNSNVEKKSRNKRSINNFTNSAIKKHQREEDFKKLEEKAIQEEKQVVQLSNLSFYGQQNDIRFFTSPEFLLTNHNTAFNLLVDNFYNNLLFNNLKFLWQFNYAAAPITNIFYQRETCKLYYGTERSTYRINISDLLLTETEPRFFHNGNVFFQNAGGSISKFVPINIRNQTITTYNGGFFKNKIIFQEMNKFDFFKRDEVYYNICNKVYDFKVPYQVECIAANNNIFVYSMVANRKELYITNLQGVRGKSEMKAQEEFAKFTKICFESDILALDVQDGNDIVACGTRNGRCYLLDVTSGTNGKVEVKKTCIIKFGATISHLQWIKDSDRILISGTGNKLKLFDINYLKSLYGESFKDNNHLLETECLVNYENYFNLSHISKNFELINNQRHFIIVDSVHNKFKIFDIDKPLPLNNIGELTNETFDSIKCFCWIDFSVNNNDATDVTEGKLLLVVNNGILKIFGVRI</sequence>
<dbReference type="Gene3D" id="2.130.10.10">
    <property type="entry name" value="YVTN repeat-like/Quinoprotein amine dehydrogenase"/>
    <property type="match status" value="1"/>
</dbReference>
<evidence type="ECO:0000256" key="2">
    <source>
        <dbReference type="ARBA" id="ARBA00022737"/>
    </source>
</evidence>
<dbReference type="InterPro" id="IPR052254">
    <property type="entry name" value="CUL4-DDB1_E3_ligase_receptor"/>
</dbReference>
<evidence type="ECO:0000256" key="1">
    <source>
        <dbReference type="ARBA" id="ARBA00022574"/>
    </source>
</evidence>
<evidence type="ECO:0000313" key="5">
    <source>
        <dbReference type="Proteomes" id="UP000094236"/>
    </source>
</evidence>
<protein>
    <recommendedName>
        <fullName evidence="6">DUF2415 domain-containing protein</fullName>
    </recommendedName>
</protein>
<keyword evidence="5" id="KW-1185">Reference proteome</keyword>
<dbReference type="OrthoDB" id="4075801at2759"/>
<gene>
    <name evidence="4" type="ORF">PACTADRAFT_35205</name>
</gene>